<proteinExistence type="predicted"/>
<dbReference type="InterPro" id="IPR053781">
    <property type="entry name" value="F-box_AtFBL13-like"/>
</dbReference>
<dbReference type="InterPro" id="IPR055411">
    <property type="entry name" value="LRR_FXL15/At3g58940/PEG3-like"/>
</dbReference>
<dbReference type="AlphaFoldDB" id="A0A7J7C4J1"/>
<accession>A0A7J7C4J1</accession>
<dbReference type="InterPro" id="IPR006566">
    <property type="entry name" value="FBD"/>
</dbReference>
<reference evidence="2 3" key="1">
    <citation type="journal article" date="2020" name="Nat. Commun.">
        <title>Genome of Tripterygium wilfordii and identification of cytochrome P450 involved in triptolide biosynthesis.</title>
        <authorList>
            <person name="Tu L."/>
            <person name="Su P."/>
            <person name="Zhang Z."/>
            <person name="Gao L."/>
            <person name="Wang J."/>
            <person name="Hu T."/>
            <person name="Zhou J."/>
            <person name="Zhang Y."/>
            <person name="Zhao Y."/>
            <person name="Liu Y."/>
            <person name="Song Y."/>
            <person name="Tong Y."/>
            <person name="Lu Y."/>
            <person name="Yang J."/>
            <person name="Xu C."/>
            <person name="Jia M."/>
            <person name="Peters R.J."/>
            <person name="Huang L."/>
            <person name="Gao W."/>
        </authorList>
    </citation>
    <scope>NUCLEOTIDE SEQUENCE [LARGE SCALE GENOMIC DNA]</scope>
    <source>
        <strain evidence="3">cv. XIE 37</strain>
        <tissue evidence="2">Leaf</tissue>
    </source>
</reference>
<sequence>MAAINELKRQKTSEEQDVVEGEKSLCKLPDVVLQHILCFVTMKEAVRTSILSKRWEYLWTSIPTLIFTENGSNLRFDEYVANRTMFIDFVDRAISLRDSNIDKFHLSCDGLGDAVRIRRWFSAVARHNVRVASFSLWNCNKPFELRHCFFTCASLTELRIHVSGDALKMPTSIWFSSLKILKLCGVIFPDDHSTQKLFSGCPLLEELTISKCDWANVKAVCICCPNLHGLYIHDMCMDNQPWDESDDCQIMISGSSLKEFCYFGDFIDHYFFYDCSPLENATIGIYNWDQRARTVAKRLYKLLSGLSDVKKLKLARAAIEVLNYAVDLVASLPLFSNLFVLELNSELINLDSKALVEILQHCPRLETLKFAKGINLASEYDENSGILDPVPACFLSHLKTIIVRKCDGNKDLYKDVVAILLEKVVVLNKLVLYCRESTWSLNEMEKIRKEILELPRASKVLKMELM</sequence>
<name>A0A7J7C4J1_TRIWF</name>
<dbReference type="Pfam" id="PF00646">
    <property type="entry name" value="F-box"/>
    <property type="match status" value="1"/>
</dbReference>
<evidence type="ECO:0000313" key="2">
    <source>
        <dbReference type="EMBL" id="KAF5729028.1"/>
    </source>
</evidence>
<dbReference type="Pfam" id="PF24758">
    <property type="entry name" value="LRR_At5g56370"/>
    <property type="match status" value="1"/>
</dbReference>
<keyword evidence="3" id="KW-1185">Reference proteome</keyword>
<comment type="caution">
    <text evidence="2">The sequence shown here is derived from an EMBL/GenBank/DDBJ whole genome shotgun (WGS) entry which is preliminary data.</text>
</comment>
<evidence type="ECO:0000259" key="1">
    <source>
        <dbReference type="PROSITE" id="PS50181"/>
    </source>
</evidence>
<dbReference type="Gene3D" id="3.80.10.10">
    <property type="entry name" value="Ribonuclease Inhibitor"/>
    <property type="match status" value="2"/>
</dbReference>
<dbReference type="PANTHER" id="PTHR31900">
    <property type="entry name" value="F-BOX/RNI SUPERFAMILY PROTEIN-RELATED"/>
    <property type="match status" value="1"/>
</dbReference>
<dbReference type="PROSITE" id="PS50181">
    <property type="entry name" value="FBOX"/>
    <property type="match status" value="1"/>
</dbReference>
<dbReference type="SUPFAM" id="SSF81383">
    <property type="entry name" value="F-box domain"/>
    <property type="match status" value="1"/>
</dbReference>
<dbReference type="InParanoid" id="A0A7J7C4J1"/>
<evidence type="ECO:0000313" key="3">
    <source>
        <dbReference type="Proteomes" id="UP000593562"/>
    </source>
</evidence>
<dbReference type="CDD" id="cd22160">
    <property type="entry name" value="F-box_AtFBL13-like"/>
    <property type="match status" value="1"/>
</dbReference>
<dbReference type="PANTHER" id="PTHR31900:SF30">
    <property type="entry name" value="SUPERFAMILY PROTEIN, PUTATIVE-RELATED"/>
    <property type="match status" value="1"/>
</dbReference>
<dbReference type="EMBL" id="JAAARO010000021">
    <property type="protein sequence ID" value="KAF5729028.1"/>
    <property type="molecule type" value="Genomic_DNA"/>
</dbReference>
<gene>
    <name evidence="2" type="ORF">HS088_TW21G01185</name>
</gene>
<dbReference type="OrthoDB" id="1298252at2759"/>
<dbReference type="SUPFAM" id="SSF52047">
    <property type="entry name" value="RNI-like"/>
    <property type="match status" value="1"/>
</dbReference>
<dbReference type="InterPro" id="IPR032675">
    <property type="entry name" value="LRR_dom_sf"/>
</dbReference>
<feature type="domain" description="F-box" evidence="1">
    <location>
        <begin position="22"/>
        <end position="70"/>
    </location>
</feature>
<dbReference type="SMART" id="SM00579">
    <property type="entry name" value="FBD"/>
    <property type="match status" value="1"/>
</dbReference>
<dbReference type="InterPro" id="IPR001810">
    <property type="entry name" value="F-box_dom"/>
</dbReference>
<dbReference type="InterPro" id="IPR050232">
    <property type="entry name" value="FBL13/AtMIF1-like"/>
</dbReference>
<organism evidence="2 3">
    <name type="scientific">Tripterygium wilfordii</name>
    <name type="common">Thunder God vine</name>
    <dbReference type="NCBI Taxonomy" id="458696"/>
    <lineage>
        <taxon>Eukaryota</taxon>
        <taxon>Viridiplantae</taxon>
        <taxon>Streptophyta</taxon>
        <taxon>Embryophyta</taxon>
        <taxon>Tracheophyta</taxon>
        <taxon>Spermatophyta</taxon>
        <taxon>Magnoliopsida</taxon>
        <taxon>eudicotyledons</taxon>
        <taxon>Gunneridae</taxon>
        <taxon>Pentapetalae</taxon>
        <taxon>rosids</taxon>
        <taxon>fabids</taxon>
        <taxon>Celastrales</taxon>
        <taxon>Celastraceae</taxon>
        <taxon>Tripterygium</taxon>
    </lineage>
</organism>
<dbReference type="FunCoup" id="A0A7J7C4J1">
    <property type="interactions" value="2340"/>
</dbReference>
<protein>
    <submittedName>
        <fullName evidence="2">F-box/LRR-repeat protein</fullName>
    </submittedName>
</protein>
<dbReference type="Proteomes" id="UP000593562">
    <property type="component" value="Unassembled WGS sequence"/>
</dbReference>
<dbReference type="InterPro" id="IPR036047">
    <property type="entry name" value="F-box-like_dom_sf"/>
</dbReference>